<accession>A0A1G7GJY6</accession>
<dbReference type="InterPro" id="IPR029045">
    <property type="entry name" value="ClpP/crotonase-like_dom_sf"/>
</dbReference>
<evidence type="ECO:0000256" key="1">
    <source>
        <dbReference type="SAM" id="SignalP"/>
    </source>
</evidence>
<feature type="signal peptide" evidence="1">
    <location>
        <begin position="1"/>
        <end position="20"/>
    </location>
</feature>
<keyword evidence="1" id="KW-0732">Signal</keyword>
<evidence type="ECO:0000313" key="3">
    <source>
        <dbReference type="EMBL" id="SDE88319.1"/>
    </source>
</evidence>
<organism evidence="3 4">
    <name type="scientific">Epilithonimonas hungarica</name>
    <dbReference type="NCBI Taxonomy" id="454006"/>
    <lineage>
        <taxon>Bacteria</taxon>
        <taxon>Pseudomonadati</taxon>
        <taxon>Bacteroidota</taxon>
        <taxon>Flavobacteriia</taxon>
        <taxon>Flavobacteriales</taxon>
        <taxon>Weeksellaceae</taxon>
        <taxon>Chryseobacterium group</taxon>
        <taxon>Epilithonimonas</taxon>
    </lineage>
</organism>
<dbReference type="AlphaFoldDB" id="A0A1G7GJY6"/>
<name>A0A1G7GJY6_9FLAO</name>
<evidence type="ECO:0000313" key="4">
    <source>
        <dbReference type="Proteomes" id="UP000199203"/>
    </source>
</evidence>
<dbReference type="GO" id="GO:0008236">
    <property type="term" value="F:serine-type peptidase activity"/>
    <property type="evidence" value="ECO:0007669"/>
    <property type="project" value="InterPro"/>
</dbReference>
<dbReference type="SUPFAM" id="SSF52096">
    <property type="entry name" value="ClpP/crotonase"/>
    <property type="match status" value="1"/>
</dbReference>
<dbReference type="RefSeq" id="WP_245707095.1">
    <property type="nucleotide sequence ID" value="NZ_FNBH01000001.1"/>
</dbReference>
<feature type="chain" id="PRO_5011557373" evidence="1">
    <location>
        <begin position="21"/>
        <end position="476"/>
    </location>
</feature>
<reference evidence="4" key="1">
    <citation type="submission" date="2016-10" db="EMBL/GenBank/DDBJ databases">
        <authorList>
            <person name="Varghese N."/>
            <person name="Submissions S."/>
        </authorList>
    </citation>
    <scope>NUCLEOTIDE SEQUENCE [LARGE SCALE GENOMIC DNA]</scope>
    <source>
        <strain evidence="4">DSM 19684</strain>
    </source>
</reference>
<dbReference type="Pfam" id="PF03572">
    <property type="entry name" value="Peptidase_S41"/>
    <property type="match status" value="1"/>
</dbReference>
<protein>
    <submittedName>
        <fullName evidence="3">Peptidase family S41</fullName>
    </submittedName>
</protein>
<dbReference type="STRING" id="454006.SAMN05421825_0489"/>
<dbReference type="GO" id="GO:0006508">
    <property type="term" value="P:proteolysis"/>
    <property type="evidence" value="ECO:0007669"/>
    <property type="project" value="InterPro"/>
</dbReference>
<dbReference type="Proteomes" id="UP000199203">
    <property type="component" value="Unassembled WGS sequence"/>
</dbReference>
<evidence type="ECO:0000259" key="2">
    <source>
        <dbReference type="Pfam" id="PF03572"/>
    </source>
</evidence>
<dbReference type="InterPro" id="IPR005151">
    <property type="entry name" value="Tail-specific_protease"/>
</dbReference>
<sequence>MKTKVFLFLPFFLFFGFANAQTKCSCNETLQKIISKIESEYPGFDVKTKDQLLYNNVKGNALKASAESKSDDNCLEILKNYTGFFKDRHIWVLPNGNSIPQISNNVSSKNVSNPLNINLEKFRKEVQNQKNSFEGIWKDDSYEIGIKKLNEKESVGFIIKADPKFWKPNEVKFRLFADGTYEYYMQDHSSQKGTYKIIDNSLLYFDDIRSAFTKKIPQPVLNEEEIEDKINEINGFYIKKLTVKTTLIKLGNFSYTYVNAIEKMIEKNKTLLENSEFLIIDVRDNGGGTDNAYQKILPYLVTNPIRNVGVEYLASPTLISTTENYMQGLKKDSIKNKSEIIDLKKRIEILKANPGKYVNYNQNKVNISSVSPAVKSPSQIVVLANNHTGSAAENFLLNARQSKKVKFLGVPSSGVLDYANAMFFDYGCNNYKLLMPTYRSFRLPNYPIDNIGIQPDVYLDETVEDWERFALDYLEN</sequence>
<dbReference type="EMBL" id="FNBH01000001">
    <property type="protein sequence ID" value="SDE88319.1"/>
    <property type="molecule type" value="Genomic_DNA"/>
</dbReference>
<proteinExistence type="predicted"/>
<dbReference type="Gene3D" id="3.90.226.10">
    <property type="entry name" value="2-enoyl-CoA Hydratase, Chain A, domain 1"/>
    <property type="match status" value="1"/>
</dbReference>
<gene>
    <name evidence="3" type="ORF">SAMN05421825_0489</name>
</gene>
<keyword evidence="4" id="KW-1185">Reference proteome</keyword>
<feature type="domain" description="Tail specific protease" evidence="2">
    <location>
        <begin position="245"/>
        <end position="458"/>
    </location>
</feature>